<evidence type="ECO:0000313" key="2">
    <source>
        <dbReference type="Proteomes" id="UP000324707"/>
    </source>
</evidence>
<gene>
    <name evidence="1" type="ORF">EPJ69_10130</name>
</gene>
<proteinExistence type="predicted"/>
<dbReference type="Proteomes" id="UP000324707">
    <property type="component" value="Unassembled WGS sequence"/>
</dbReference>
<dbReference type="RefSeq" id="WP_147737279.1">
    <property type="nucleotide sequence ID" value="NZ_SAXX01000023.1"/>
</dbReference>
<comment type="caution">
    <text evidence="1">The sequence shown here is derived from an EMBL/GenBank/DDBJ whole genome shotgun (WGS) entry which is preliminary data.</text>
</comment>
<protein>
    <submittedName>
        <fullName evidence="1">Uncharacterized protein</fullName>
    </submittedName>
</protein>
<organism evidence="1 2">
    <name type="scientific">Brachyspira aalborgi</name>
    <dbReference type="NCBI Taxonomy" id="29522"/>
    <lineage>
        <taxon>Bacteria</taxon>
        <taxon>Pseudomonadati</taxon>
        <taxon>Spirochaetota</taxon>
        <taxon>Spirochaetia</taxon>
        <taxon>Brachyspirales</taxon>
        <taxon>Brachyspiraceae</taxon>
        <taxon>Brachyspira</taxon>
    </lineage>
</organism>
<name>A0A5C8DZ30_9SPIR</name>
<dbReference type="EMBL" id="SAXX01000023">
    <property type="protein sequence ID" value="TXJ30416.1"/>
    <property type="molecule type" value="Genomic_DNA"/>
</dbReference>
<accession>A0A5C8DZ30</accession>
<evidence type="ECO:0000313" key="1">
    <source>
        <dbReference type="EMBL" id="TXJ30416.1"/>
    </source>
</evidence>
<dbReference type="AlphaFoldDB" id="A0A5C8DZ30"/>
<sequence>MPKIENLDLAKYKHLCNTTKKALDEIYNFLCKLNVEKIYSYSFLSLLYNNYMYLNQFRDEIYINILNNTFGKDFMQKYNKFLEVSNYNNQYCELLQITNEKLIQYLFSIIIFDKYIIIRICGIEIKLKNKSYQYKPIVITLSNLLQNIFSIKIDDKYFVLKILFIKLSFRLKLKN</sequence>
<reference evidence="1 2" key="1">
    <citation type="journal article" date="1992" name="Lakartidningen">
        <title>[Penicillin V and not amoxicillin is the first choice preparation in acute otitis].</title>
        <authorList>
            <person name="Kamme C."/>
            <person name="Lundgren K."/>
            <person name="Prellner K."/>
        </authorList>
    </citation>
    <scope>NUCLEOTIDE SEQUENCE [LARGE SCALE GENOMIC DNA]</scope>
    <source>
        <strain evidence="1 2">PC5538III-lc</strain>
    </source>
</reference>